<evidence type="ECO:0000259" key="4">
    <source>
        <dbReference type="PROSITE" id="PS50002"/>
    </source>
</evidence>
<feature type="domain" description="SH3" evidence="4">
    <location>
        <begin position="140"/>
        <end position="204"/>
    </location>
</feature>
<dbReference type="OrthoDB" id="199301at2759"/>
<feature type="domain" description="SH3" evidence="4">
    <location>
        <begin position="71"/>
        <end position="130"/>
    </location>
</feature>
<dbReference type="InterPro" id="IPR050384">
    <property type="entry name" value="Endophilin_SH3RF"/>
</dbReference>
<dbReference type="EMBL" id="BEYU01000109">
    <property type="protein sequence ID" value="GBG31889.1"/>
    <property type="molecule type" value="Genomic_DNA"/>
</dbReference>
<comment type="caution">
    <text evidence="5">The sequence shown here is derived from an EMBL/GenBank/DDBJ whole genome shotgun (WGS) entry which is preliminary data.</text>
</comment>
<dbReference type="SUPFAM" id="SSF50044">
    <property type="entry name" value="SH3-domain"/>
    <property type="match status" value="3"/>
</dbReference>
<dbReference type="InParanoid" id="A0A2R5GNK9"/>
<reference evidence="5 6" key="1">
    <citation type="submission" date="2017-12" db="EMBL/GenBank/DDBJ databases">
        <title>Sequencing, de novo assembly and annotation of complete genome of a new Thraustochytrid species, strain FCC1311.</title>
        <authorList>
            <person name="Sedici K."/>
            <person name="Godart F."/>
            <person name="Aiese Cigliano R."/>
            <person name="Sanseverino W."/>
            <person name="Barakat M."/>
            <person name="Ortet P."/>
            <person name="Marechal E."/>
            <person name="Cagnac O."/>
            <person name="Amato A."/>
        </authorList>
    </citation>
    <scope>NUCLEOTIDE SEQUENCE [LARGE SCALE GENOMIC DNA]</scope>
</reference>
<dbReference type="CDD" id="cd00174">
    <property type="entry name" value="SH3"/>
    <property type="match status" value="2"/>
</dbReference>
<dbReference type="SMART" id="SM00326">
    <property type="entry name" value="SH3"/>
    <property type="match status" value="3"/>
</dbReference>
<evidence type="ECO:0000313" key="5">
    <source>
        <dbReference type="EMBL" id="GBG31889.1"/>
    </source>
</evidence>
<sequence>MLSEVKASMEEAASQSPLREQQEEPHTQDNPLALIETSTVHEEQKDAGAHAFADSDLFEMVALYDLVVPLMKPCVACATFSFRSENESDLSFDKGDMVTVDAAVGADWLRGRCGRRMGIFPRSYIQWIQGQDVPEAVHPGPDGLWRALVRFDYAKQQTNDLRLVRGTEVLVERPIDELWYQGRYVGENAEVGIFPQSYVELIAPGQIKAIASLDYDSPRLSFKAGEVIELLAKISPGTKMVGRVCAQEGVFPASHVKYDKLYDHKLPIMPEDWRVSSRNVTETDEPLAFTASSEPRFFRPVLEDFEQDAAVYENLYESKLPMASKIKTRKGNRNQPQNCVIA</sequence>
<evidence type="ECO:0000256" key="3">
    <source>
        <dbReference type="SAM" id="MobiDB-lite"/>
    </source>
</evidence>
<dbReference type="Pfam" id="PF00018">
    <property type="entry name" value="SH3_1"/>
    <property type="match status" value="1"/>
</dbReference>
<dbReference type="AlphaFoldDB" id="A0A2R5GNK9"/>
<dbReference type="InterPro" id="IPR036028">
    <property type="entry name" value="SH3-like_dom_sf"/>
</dbReference>
<keyword evidence="1 2" id="KW-0728">SH3 domain</keyword>
<accession>A0A2R5GNK9</accession>
<protein>
    <submittedName>
        <fullName evidence="5">Class E vacuolar protein-sorting machinery protein hse1</fullName>
    </submittedName>
</protein>
<dbReference type="PANTHER" id="PTHR14167">
    <property type="entry name" value="SH3 DOMAIN-CONTAINING"/>
    <property type="match status" value="1"/>
</dbReference>
<dbReference type="PROSITE" id="PS50002">
    <property type="entry name" value="SH3"/>
    <property type="match status" value="2"/>
</dbReference>
<evidence type="ECO:0000313" key="6">
    <source>
        <dbReference type="Proteomes" id="UP000241890"/>
    </source>
</evidence>
<feature type="region of interest" description="Disordered" evidence="3">
    <location>
        <begin position="1"/>
        <end position="28"/>
    </location>
</feature>
<evidence type="ECO:0000256" key="1">
    <source>
        <dbReference type="ARBA" id="ARBA00022443"/>
    </source>
</evidence>
<dbReference type="PANTHER" id="PTHR14167:SF116">
    <property type="entry name" value="CAP, ISOFORM AC"/>
    <property type="match status" value="1"/>
</dbReference>
<proteinExistence type="predicted"/>
<dbReference type="InterPro" id="IPR001452">
    <property type="entry name" value="SH3_domain"/>
</dbReference>
<dbReference type="Gene3D" id="2.30.30.40">
    <property type="entry name" value="SH3 Domains"/>
    <property type="match status" value="3"/>
</dbReference>
<name>A0A2R5GNK9_9STRA</name>
<organism evidence="5 6">
    <name type="scientific">Hondaea fermentalgiana</name>
    <dbReference type="NCBI Taxonomy" id="2315210"/>
    <lineage>
        <taxon>Eukaryota</taxon>
        <taxon>Sar</taxon>
        <taxon>Stramenopiles</taxon>
        <taxon>Bigyra</taxon>
        <taxon>Labyrinthulomycetes</taxon>
        <taxon>Thraustochytrida</taxon>
        <taxon>Thraustochytriidae</taxon>
        <taxon>Hondaea</taxon>
    </lineage>
</organism>
<dbReference type="Proteomes" id="UP000241890">
    <property type="component" value="Unassembled WGS sequence"/>
</dbReference>
<evidence type="ECO:0000256" key="2">
    <source>
        <dbReference type="PROSITE-ProRule" id="PRU00192"/>
    </source>
</evidence>
<gene>
    <name evidence="5" type="ORF">FCC1311_081142</name>
</gene>
<keyword evidence="6" id="KW-1185">Reference proteome</keyword>